<dbReference type="PANTHER" id="PTHR11943">
    <property type="entry name" value="GALACTOSE-1-PHOSPHATE URIDYLYLTRANSFERASE"/>
    <property type="match status" value="1"/>
</dbReference>
<dbReference type="UniPathway" id="UPA00214"/>
<dbReference type="AlphaFoldDB" id="A0A7J3QEC9"/>
<keyword evidence="4 8" id="KW-0479">Metal-binding</keyword>
<dbReference type="InterPro" id="IPR005849">
    <property type="entry name" value="GalP_Utransf_N"/>
</dbReference>
<dbReference type="GO" id="GO:0005737">
    <property type="term" value="C:cytoplasm"/>
    <property type="evidence" value="ECO:0007669"/>
    <property type="project" value="TreeGrafter"/>
</dbReference>
<dbReference type="SUPFAM" id="SSF54197">
    <property type="entry name" value="HIT-like"/>
    <property type="match status" value="2"/>
</dbReference>
<keyword evidence="5 8" id="KW-0862">Zinc</keyword>
<sequence length="327" mass="38601">MSHEKVQELRWDPTLGEWVMVSNVRELRPWQPHDFCPFCPGSPETGFGWDVLILKNRYPMLSEEPLLPRKYEFYSTASSYGKCYVVIETPKHEIDDISDLNVSEIYKVLEKVKEKYEEEVKDPKTIYFLFFRNKGKEIGVSLTHPHSQIYVLPFIPTKVLRELVNSNKYYSSKKRCLFCDIIDVEKKYRDRIIIITKYWIAFIPFYAHWPFEVHIYPLQHIQTLSQISPELIEDMAKILKKVLCGIKNIFEKPMPYIMVLHQAPIKGKYPFYHMHIEIYGIYRTVGKLKYAAGMETGGGNFTYDSTPEEASQILRNSIERKCIEKLF</sequence>
<dbReference type="GO" id="GO:0033499">
    <property type="term" value="P:galactose catabolic process via UDP-galactose, Leloir pathway"/>
    <property type="evidence" value="ECO:0007669"/>
    <property type="project" value="TreeGrafter"/>
</dbReference>
<evidence type="ECO:0000256" key="6">
    <source>
        <dbReference type="ARBA" id="ARBA00023277"/>
    </source>
</evidence>
<gene>
    <name evidence="11" type="primary">galT</name>
    <name evidence="11" type="ORF">ENV02_03000</name>
</gene>
<keyword evidence="6" id="KW-0119">Carbohydrate metabolism</keyword>
<evidence type="ECO:0000259" key="10">
    <source>
        <dbReference type="Pfam" id="PF02744"/>
    </source>
</evidence>
<evidence type="ECO:0000313" key="11">
    <source>
        <dbReference type="EMBL" id="HGV66766.1"/>
    </source>
</evidence>
<evidence type="ECO:0000256" key="5">
    <source>
        <dbReference type="ARBA" id="ARBA00022833"/>
    </source>
</evidence>
<keyword evidence="2 11" id="KW-0808">Transferase</keyword>
<evidence type="ECO:0000256" key="1">
    <source>
        <dbReference type="ARBA" id="ARBA00010951"/>
    </source>
</evidence>
<feature type="domain" description="Galactose-1-phosphate uridyl transferase C-terminal" evidence="10">
    <location>
        <begin position="166"/>
        <end position="316"/>
    </location>
</feature>
<dbReference type="Pfam" id="PF02744">
    <property type="entry name" value="GalP_UDP_tr_C"/>
    <property type="match status" value="1"/>
</dbReference>
<feature type="domain" description="Galactose-1-phosphate uridyl transferase N-terminal" evidence="9">
    <location>
        <begin position="3"/>
        <end position="156"/>
    </location>
</feature>
<evidence type="ECO:0000256" key="7">
    <source>
        <dbReference type="PIRSR" id="PIRSR000808-1"/>
    </source>
</evidence>
<protein>
    <submittedName>
        <fullName evidence="11">Galactose-1-phosphate uridylyltransferase</fullName>
    </submittedName>
</protein>
<evidence type="ECO:0000256" key="3">
    <source>
        <dbReference type="ARBA" id="ARBA00022695"/>
    </source>
</evidence>
<accession>A0A7J3QEC9</accession>
<organism evidence="11">
    <name type="scientific">Ignisphaera aggregans</name>
    <dbReference type="NCBI Taxonomy" id="334771"/>
    <lineage>
        <taxon>Archaea</taxon>
        <taxon>Thermoproteota</taxon>
        <taxon>Thermoprotei</taxon>
        <taxon>Desulfurococcales</taxon>
        <taxon>Desulfurococcaceae</taxon>
        <taxon>Ignisphaera</taxon>
    </lineage>
</organism>
<comment type="similarity">
    <text evidence="1">Belongs to the galactose-1-phosphate uridylyltransferase type 1 family.</text>
</comment>
<dbReference type="NCBIfam" id="TIGR00209">
    <property type="entry name" value="galT_1"/>
    <property type="match status" value="1"/>
</dbReference>
<evidence type="ECO:0000256" key="2">
    <source>
        <dbReference type="ARBA" id="ARBA00022679"/>
    </source>
</evidence>
<evidence type="ECO:0000256" key="8">
    <source>
        <dbReference type="PIRSR" id="PIRSR000808-3"/>
    </source>
</evidence>
<keyword evidence="3 11" id="KW-0548">Nucleotidyltransferase</keyword>
<feature type="active site" description="Tele-UMP-histidine intermediate" evidence="7">
    <location>
        <position position="146"/>
    </location>
</feature>
<dbReference type="PIRSF" id="PIRSF000808">
    <property type="entry name" value="GalT"/>
    <property type="match status" value="1"/>
</dbReference>
<dbReference type="PANTHER" id="PTHR11943:SF1">
    <property type="entry name" value="GALACTOSE-1-PHOSPHATE URIDYLYLTRANSFERASE"/>
    <property type="match status" value="1"/>
</dbReference>
<name>A0A7J3QEC9_9CREN</name>
<dbReference type="Gene3D" id="3.30.428.10">
    <property type="entry name" value="HIT-like"/>
    <property type="match status" value="2"/>
</dbReference>
<feature type="binding site" evidence="8">
    <location>
        <position position="92"/>
    </location>
    <ligand>
        <name>Zn(2+)</name>
        <dbReference type="ChEBI" id="CHEBI:29105"/>
    </ligand>
</feature>
<proteinExistence type="inferred from homology"/>
<reference evidence="11" key="1">
    <citation type="journal article" date="2020" name="mSystems">
        <title>Genome- and Community-Level Interaction Insights into Carbon Utilization and Element Cycling Functions of Hydrothermarchaeota in Hydrothermal Sediment.</title>
        <authorList>
            <person name="Zhou Z."/>
            <person name="Liu Y."/>
            <person name="Xu W."/>
            <person name="Pan J."/>
            <person name="Luo Z.H."/>
            <person name="Li M."/>
        </authorList>
    </citation>
    <scope>NUCLEOTIDE SEQUENCE [LARGE SCALE GENOMIC DNA]</scope>
    <source>
        <strain evidence="11">SpSt-721</strain>
    </source>
</reference>
<dbReference type="GO" id="GO:0008108">
    <property type="term" value="F:UDP-glucose:hexose-1-phosphate uridylyltransferase activity"/>
    <property type="evidence" value="ECO:0007669"/>
    <property type="project" value="InterPro"/>
</dbReference>
<feature type="binding site" evidence="8">
    <location>
        <position position="144"/>
    </location>
    <ligand>
        <name>Zn(2+)</name>
        <dbReference type="ChEBI" id="CHEBI:29105"/>
    </ligand>
</feature>
<dbReference type="Pfam" id="PF01087">
    <property type="entry name" value="GalP_UDP_transf"/>
    <property type="match status" value="1"/>
</dbReference>
<dbReference type="InterPro" id="IPR001937">
    <property type="entry name" value="GalP_UDPtransf1"/>
</dbReference>
<evidence type="ECO:0000256" key="4">
    <source>
        <dbReference type="ARBA" id="ARBA00022723"/>
    </source>
</evidence>
<dbReference type="EMBL" id="DTET01000146">
    <property type="protein sequence ID" value="HGV66766.1"/>
    <property type="molecule type" value="Genomic_DNA"/>
</dbReference>
<dbReference type="InterPro" id="IPR036265">
    <property type="entry name" value="HIT-like_sf"/>
</dbReference>
<feature type="binding site" evidence="8">
    <location>
        <position position="36"/>
    </location>
    <ligand>
        <name>Zn(2+)</name>
        <dbReference type="ChEBI" id="CHEBI:29105"/>
    </ligand>
</feature>
<comment type="cofactor">
    <cofactor evidence="8">
        <name>Zn(2+)</name>
        <dbReference type="ChEBI" id="CHEBI:29105"/>
    </cofactor>
    <text evidence="8">Binds 1 zinc ion per subunit.</text>
</comment>
<dbReference type="InterPro" id="IPR005850">
    <property type="entry name" value="GalP_Utransf_C"/>
</dbReference>
<evidence type="ECO:0000259" key="9">
    <source>
        <dbReference type="Pfam" id="PF01087"/>
    </source>
</evidence>
<feature type="binding site" evidence="8">
    <location>
        <position position="39"/>
    </location>
    <ligand>
        <name>Zn(2+)</name>
        <dbReference type="ChEBI" id="CHEBI:29105"/>
    </ligand>
</feature>
<comment type="caution">
    <text evidence="11">The sequence shown here is derived from an EMBL/GenBank/DDBJ whole genome shotgun (WGS) entry which is preliminary data.</text>
</comment>
<dbReference type="GO" id="GO:0008270">
    <property type="term" value="F:zinc ion binding"/>
    <property type="evidence" value="ECO:0007669"/>
    <property type="project" value="InterPro"/>
</dbReference>